<keyword evidence="4" id="KW-1185">Reference proteome</keyword>
<gene>
    <name evidence="3" type="ORF">ACFQ1E_10245</name>
</gene>
<feature type="domain" description="YDG" evidence="1">
    <location>
        <begin position="742"/>
        <end position="813"/>
    </location>
</feature>
<feature type="domain" description="YDG" evidence="1">
    <location>
        <begin position="1076"/>
        <end position="1149"/>
    </location>
</feature>
<evidence type="ECO:0000259" key="2">
    <source>
        <dbReference type="Pfam" id="PF18676"/>
    </source>
</evidence>
<reference evidence="4" key="1">
    <citation type="journal article" date="2019" name="Int. J. Syst. Evol. Microbiol.">
        <title>The Global Catalogue of Microorganisms (GCM) 10K type strain sequencing project: providing services to taxonomists for standard genome sequencing and annotation.</title>
        <authorList>
            <consortium name="The Broad Institute Genomics Platform"/>
            <consortium name="The Broad Institute Genome Sequencing Center for Infectious Disease"/>
            <person name="Wu L."/>
            <person name="Ma J."/>
        </authorList>
    </citation>
    <scope>NUCLEOTIDE SEQUENCE [LARGE SCALE GENOMIC DNA]</scope>
    <source>
        <strain evidence="4">CCUG 62982</strain>
    </source>
</reference>
<feature type="domain" description="YDG" evidence="1">
    <location>
        <begin position="235"/>
        <end position="309"/>
    </location>
</feature>
<feature type="domain" description="YDG" evidence="1">
    <location>
        <begin position="909"/>
        <end position="985"/>
    </location>
</feature>
<evidence type="ECO:0000259" key="1">
    <source>
        <dbReference type="Pfam" id="PF18657"/>
    </source>
</evidence>
<dbReference type="Pfam" id="PF18676">
    <property type="entry name" value="MBG_2"/>
    <property type="match status" value="1"/>
</dbReference>
<dbReference type="EMBL" id="JBHTJG010000004">
    <property type="protein sequence ID" value="MFD0946717.1"/>
    <property type="molecule type" value="Genomic_DNA"/>
</dbReference>
<feature type="domain" description="YDG" evidence="1">
    <location>
        <begin position="824"/>
        <end position="897"/>
    </location>
</feature>
<feature type="domain" description="YDG" evidence="1">
    <location>
        <begin position="320"/>
        <end position="393"/>
    </location>
</feature>
<evidence type="ECO:0000313" key="4">
    <source>
        <dbReference type="Proteomes" id="UP001596977"/>
    </source>
</evidence>
<dbReference type="Pfam" id="PF18657">
    <property type="entry name" value="YDG"/>
    <property type="match status" value="11"/>
</dbReference>
<dbReference type="InterPro" id="IPR041286">
    <property type="entry name" value="MBG_2"/>
</dbReference>
<feature type="domain" description="MBG" evidence="2">
    <location>
        <begin position="1163"/>
        <end position="1232"/>
    </location>
</feature>
<dbReference type="RefSeq" id="WP_380916317.1">
    <property type="nucleotide sequence ID" value="NZ_JBHTJG010000004.1"/>
</dbReference>
<organism evidence="3 4">
    <name type="scientific">Sphingomonas canadensis</name>
    <dbReference type="NCBI Taxonomy" id="1219257"/>
    <lineage>
        <taxon>Bacteria</taxon>
        <taxon>Pseudomonadati</taxon>
        <taxon>Pseudomonadota</taxon>
        <taxon>Alphaproteobacteria</taxon>
        <taxon>Sphingomonadales</taxon>
        <taxon>Sphingomonadaceae</taxon>
        <taxon>Sphingomonas</taxon>
    </lineage>
</organism>
<feature type="domain" description="YDG" evidence="1">
    <location>
        <begin position="406"/>
        <end position="478"/>
    </location>
</feature>
<comment type="caution">
    <text evidence="3">The sequence shown here is derived from an EMBL/GenBank/DDBJ whole genome shotgun (WGS) entry which is preliminary data.</text>
</comment>
<name>A0ABW3HB81_9SPHN</name>
<evidence type="ECO:0000313" key="3">
    <source>
        <dbReference type="EMBL" id="MFD0946717.1"/>
    </source>
</evidence>
<proteinExistence type="predicted"/>
<dbReference type="InterPro" id="IPR041248">
    <property type="entry name" value="YDG"/>
</dbReference>
<accession>A0ABW3HB81</accession>
<feature type="domain" description="YDG" evidence="1">
    <location>
        <begin position="574"/>
        <end position="646"/>
    </location>
</feature>
<dbReference type="Proteomes" id="UP001596977">
    <property type="component" value="Unassembled WGS sequence"/>
</dbReference>
<protein>
    <submittedName>
        <fullName evidence="3">Beta strand repeat-containing protein</fullName>
    </submittedName>
</protein>
<feature type="domain" description="YDG" evidence="1">
    <location>
        <begin position="994"/>
        <end position="1065"/>
    </location>
</feature>
<feature type="domain" description="YDG" evidence="1">
    <location>
        <begin position="658"/>
        <end position="730"/>
    </location>
</feature>
<feature type="domain" description="YDG" evidence="1">
    <location>
        <begin position="490"/>
        <end position="562"/>
    </location>
</feature>
<sequence>MTDSFVAQGTSVTINGVSVNEGGITVRSSAATTLARGLVASGDILVETGSGDLVIAADGSVTGANVVLSTPAAFINNAGANAVTASGRWVIYSANPTGNTFGGLDSGNTAYWNSTLATRAPGTISGNRYVFAYQPTATINAIDFNKIYGTDLNAPGAAIPFGATGLHPGVTGAFLGDTVSTAFTGSPAITSAGFAPRASVAGGPYSQTLTGLGTLTSPSGYAIQLGSSAGMVTVTPKALTATVAADDKTYDGTVNATGSVVLTGVVDGDSVGTSSGSFAFADKNAGTDKTVTVSGITLTGADSGNYTLSVPATVLADIFKKALNLSYTVNSKTYDGTTGATGTVTFNGGVIQGDQVQVTGASFAFADKNAGAGKAVNVTGITLTGADAGNYTFSIPGSLVADILKKAITGTATANNKTYDGATGGTGSVVLNGVVQGDAVGTNGTVFTFADKNAGTGKTVSVSGTTLTGADAGNYTLTVPASVLADILKKAITGTATANSKTYDGTTGGTGSVVLNGVVQGDAVGTSGTVFTFADKNAGTGKTVSVSGTTLTGADAGNYTLTVPASVLADILKKAITGTATANNKTYDGATGGTGSVVLNGVVQGDAVGTSGTVFTFADKNAGTGKTVSVSGTTLTGADAGNYTLTVPASVLADILKKAITGTATTNNKTYDGTTGATGNVVLNGVVQGDQVGTAGTVFAFADKNAGAGKTVNVSGTTLTGADAGNYTLSIPATVLADILKKAITGTATANNKTYDGTTGGTGNVVLNGVVQGDSVTGSATFTFSDKNAGTGKAVSISEATLSGADAGNYTLTLPASALADILKKALTATVTADDKTYDGTNGGTGSVALNGVVQGDAVGTSGTVFTFADKNAGNDKTVSVSGTTLTGADAGNYTLTVPASVLADILKKALSASFTAENKTYDGNTSATGTATITGGVVQGDQVTLTGATFAFADKNAGTGKTVNLAGVTLTGADAGNYAVAPPTTLVADIFKKALSGTVTANSKIYDGTTSGTGTVTLSGVVQGDSVAGSAVFTFSDKNAGTGKTVTVSGAALTGADAGNYTIALPSSALADILKKALTATVTINARAYDGTTSASGSVALNGVVQGDQVGTSGSIFAFADKNAGTGKAVAVSGTVLTGADAGNYTLSVPASALGNILKRSLTVSTGEITKDQGQPDPALTFTITNGSLVSGDALSGALARAPGELPGNYAILLGTLTAGSNYEISIGQGSVFVILARLSDNAGEINSLKVVTLPAQIQDIGTPSAGVTIDEDAPCGADENCTAGS</sequence>